<evidence type="ECO:0000256" key="2">
    <source>
        <dbReference type="ARBA" id="ARBA00010743"/>
    </source>
</evidence>
<comment type="subunit">
    <text evidence="4">Component of the Mediator complex.</text>
</comment>
<comment type="function">
    <text evidence="4">Component of the Mediator complex, a coactivator involved in the regulated transcription of nearly all RNA polymerase II-dependent genes. Mediator functions as a bridge to convey information from gene-specific regulatory proteins to the basal RNA polymerase II transcription machinery. Mediator is recruited to promoters by direct interactions with regulatory proteins and serves as a scaffold for the assembly of a functional preinitiation complex with RNA polymerase II and the general transcription factors.</text>
</comment>
<keyword evidence="4" id="KW-0804">Transcription</keyword>
<dbReference type="Proteomes" id="UP000250266">
    <property type="component" value="Unassembled WGS sequence"/>
</dbReference>
<dbReference type="AlphaFoldDB" id="A0A8E2JHV8"/>
<keyword evidence="4" id="KW-0805">Transcription regulation</keyword>
<dbReference type="GO" id="GO:0016592">
    <property type="term" value="C:mediator complex"/>
    <property type="evidence" value="ECO:0007669"/>
    <property type="project" value="InterPro"/>
</dbReference>
<comment type="similarity">
    <text evidence="2 4">Belongs to the Mediator complex subunit 20 family.</text>
</comment>
<sequence length="258" mass="28545">MKVSGLYFVPNHPSTPTTASSYTNLVSTFQTTYPTATPLPRWSLDHRLFRSAPTAPTDTTTDPKPAQFQHFLSLTYHPEKSYICHHPPSAKANSASESLIIAIPYAQGDTYLTLLTTKLSALWTRGSALQVKQGVTFSIGDFIVRFGELKLLRAGIGSGGQGATQGTVVMIQTSALTSMDEEGDTQSDTVMTEEQEAAEREEAEKEAQELIRALWTELAGRGREGVKEVMSRFEGTGQERERWAEVRIWCEVLKLRQS</sequence>
<evidence type="ECO:0000313" key="6">
    <source>
        <dbReference type="Proteomes" id="UP000250266"/>
    </source>
</evidence>
<keyword evidence="4" id="KW-0010">Activator</keyword>
<keyword evidence="3 4" id="KW-0539">Nucleus</keyword>
<evidence type="ECO:0000313" key="5">
    <source>
        <dbReference type="EMBL" id="OCK82907.1"/>
    </source>
</evidence>
<gene>
    <name evidence="4" type="primary">MED20</name>
    <name evidence="5" type="ORF">K432DRAFT_380014</name>
</gene>
<dbReference type="InterPro" id="IPR013921">
    <property type="entry name" value="Mediator_Med20"/>
</dbReference>
<keyword evidence="6" id="KW-1185">Reference proteome</keyword>
<accession>A0A8E2JHV8</accession>
<name>A0A8E2JHV8_9PEZI</name>
<protein>
    <recommendedName>
        <fullName evidence="4">Mediator of RNA polymerase II transcription subunit 20</fullName>
    </recommendedName>
    <alternativeName>
        <fullName evidence="4">Mediator complex subunit 20</fullName>
    </alternativeName>
</protein>
<dbReference type="Pfam" id="PF08612">
    <property type="entry name" value="Med20"/>
    <property type="match status" value="1"/>
</dbReference>
<evidence type="ECO:0000256" key="3">
    <source>
        <dbReference type="ARBA" id="ARBA00023242"/>
    </source>
</evidence>
<evidence type="ECO:0000256" key="4">
    <source>
        <dbReference type="RuleBase" id="RU364152"/>
    </source>
</evidence>
<organism evidence="5 6">
    <name type="scientific">Lepidopterella palustris CBS 459.81</name>
    <dbReference type="NCBI Taxonomy" id="1314670"/>
    <lineage>
        <taxon>Eukaryota</taxon>
        <taxon>Fungi</taxon>
        <taxon>Dikarya</taxon>
        <taxon>Ascomycota</taxon>
        <taxon>Pezizomycotina</taxon>
        <taxon>Dothideomycetes</taxon>
        <taxon>Pleosporomycetidae</taxon>
        <taxon>Mytilinidiales</taxon>
        <taxon>Argynnaceae</taxon>
        <taxon>Lepidopterella</taxon>
    </lineage>
</organism>
<dbReference type="GO" id="GO:0003712">
    <property type="term" value="F:transcription coregulator activity"/>
    <property type="evidence" value="ECO:0007669"/>
    <property type="project" value="InterPro"/>
</dbReference>
<proteinExistence type="inferred from homology"/>
<evidence type="ECO:0000256" key="1">
    <source>
        <dbReference type="ARBA" id="ARBA00004123"/>
    </source>
</evidence>
<dbReference type="OrthoDB" id="1854899at2759"/>
<dbReference type="EMBL" id="KV744875">
    <property type="protein sequence ID" value="OCK82907.1"/>
    <property type="molecule type" value="Genomic_DNA"/>
</dbReference>
<comment type="subcellular location">
    <subcellularLocation>
        <location evidence="1 4">Nucleus</location>
    </subcellularLocation>
</comment>
<dbReference type="GO" id="GO:0006357">
    <property type="term" value="P:regulation of transcription by RNA polymerase II"/>
    <property type="evidence" value="ECO:0007669"/>
    <property type="project" value="InterPro"/>
</dbReference>
<reference evidence="5 6" key="1">
    <citation type="journal article" date="2016" name="Nat. Commun.">
        <title>Ectomycorrhizal ecology is imprinted in the genome of the dominant symbiotic fungus Cenococcum geophilum.</title>
        <authorList>
            <consortium name="DOE Joint Genome Institute"/>
            <person name="Peter M."/>
            <person name="Kohler A."/>
            <person name="Ohm R.A."/>
            <person name="Kuo A."/>
            <person name="Krutzmann J."/>
            <person name="Morin E."/>
            <person name="Arend M."/>
            <person name="Barry K.W."/>
            <person name="Binder M."/>
            <person name="Choi C."/>
            <person name="Clum A."/>
            <person name="Copeland A."/>
            <person name="Grisel N."/>
            <person name="Haridas S."/>
            <person name="Kipfer T."/>
            <person name="LaButti K."/>
            <person name="Lindquist E."/>
            <person name="Lipzen A."/>
            <person name="Maire R."/>
            <person name="Meier B."/>
            <person name="Mihaltcheva S."/>
            <person name="Molinier V."/>
            <person name="Murat C."/>
            <person name="Poggeler S."/>
            <person name="Quandt C.A."/>
            <person name="Sperisen C."/>
            <person name="Tritt A."/>
            <person name="Tisserant E."/>
            <person name="Crous P.W."/>
            <person name="Henrissat B."/>
            <person name="Nehls U."/>
            <person name="Egli S."/>
            <person name="Spatafora J.W."/>
            <person name="Grigoriev I.V."/>
            <person name="Martin F.M."/>
        </authorList>
    </citation>
    <scope>NUCLEOTIDE SEQUENCE [LARGE SCALE GENOMIC DNA]</scope>
    <source>
        <strain evidence="5 6">CBS 459.81</strain>
    </source>
</reference>